<dbReference type="STRING" id="243090.RB4801"/>
<dbReference type="EnsemblBacteria" id="CAD78102">
    <property type="protein sequence ID" value="CAD78102"/>
    <property type="gene ID" value="RB4801"/>
</dbReference>
<organism evidence="1 2">
    <name type="scientific">Rhodopirellula baltica (strain DSM 10527 / NCIMB 13988 / SH1)</name>
    <dbReference type="NCBI Taxonomy" id="243090"/>
    <lineage>
        <taxon>Bacteria</taxon>
        <taxon>Pseudomonadati</taxon>
        <taxon>Planctomycetota</taxon>
        <taxon>Planctomycetia</taxon>
        <taxon>Pirellulales</taxon>
        <taxon>Pirellulaceae</taxon>
        <taxon>Rhodopirellula</taxon>
    </lineage>
</organism>
<proteinExistence type="predicted"/>
<accession>Q7UH74</accession>
<dbReference type="KEGG" id="rba:RB4801"/>
<gene>
    <name evidence="1" type="ordered locus">RB4801</name>
</gene>
<dbReference type="HOGENOM" id="CLU_2357799_0_0_0"/>
<dbReference type="Proteomes" id="UP000001025">
    <property type="component" value="Chromosome"/>
</dbReference>
<sequence>MALATVSANNCDNIETRRVSEEPYPIPTLALSGAICQAFFRRLPSFGSSSPTRSTHAIHKCQPIGVRHGYHAHLAPTPKRLAWLCPISPFDLHPTE</sequence>
<name>Q7UH74_RHOBA</name>
<dbReference type="EMBL" id="BX294141">
    <property type="protein sequence ID" value="CAD78102.1"/>
    <property type="molecule type" value="Genomic_DNA"/>
</dbReference>
<evidence type="ECO:0000313" key="2">
    <source>
        <dbReference type="Proteomes" id="UP000001025"/>
    </source>
</evidence>
<reference evidence="1 2" key="1">
    <citation type="journal article" date="2003" name="Proc. Natl. Acad. Sci. U.S.A.">
        <title>Complete genome sequence of the marine planctomycete Pirellula sp. strain 1.</title>
        <authorList>
            <person name="Gloeckner F.O."/>
            <person name="Kube M."/>
            <person name="Bauer M."/>
            <person name="Teeling H."/>
            <person name="Lombardot T."/>
            <person name="Ludwig W."/>
            <person name="Gade D."/>
            <person name="Beck A."/>
            <person name="Borzym K."/>
            <person name="Heitmann K."/>
            <person name="Rabus R."/>
            <person name="Schlesner H."/>
            <person name="Amann R."/>
            <person name="Reinhardt R."/>
        </authorList>
    </citation>
    <scope>NUCLEOTIDE SEQUENCE [LARGE SCALE GENOMIC DNA]</scope>
    <source>
        <strain evidence="2">DSM 10527 / NCIMB 13988 / SH1</strain>
    </source>
</reference>
<dbReference type="AlphaFoldDB" id="Q7UH74"/>
<keyword evidence="2" id="KW-1185">Reference proteome</keyword>
<evidence type="ECO:0000313" key="1">
    <source>
        <dbReference type="EMBL" id="CAD78102.1"/>
    </source>
</evidence>
<protein>
    <submittedName>
        <fullName evidence="1">Uncharacterized protein</fullName>
    </submittedName>
</protein>
<dbReference type="InParanoid" id="Q7UH74"/>